<dbReference type="PROSITE" id="PS00178">
    <property type="entry name" value="AA_TRNA_LIGASE_I"/>
    <property type="match status" value="1"/>
</dbReference>
<evidence type="ECO:0000259" key="13">
    <source>
        <dbReference type="Pfam" id="PF03950"/>
    </source>
</evidence>
<dbReference type="PRINTS" id="PR00987">
    <property type="entry name" value="TRNASYNTHGLU"/>
</dbReference>
<dbReference type="GO" id="GO:0005829">
    <property type="term" value="C:cytosol"/>
    <property type="evidence" value="ECO:0007669"/>
    <property type="project" value="TreeGrafter"/>
</dbReference>
<dbReference type="Gene3D" id="1.10.10.2420">
    <property type="match status" value="1"/>
</dbReference>
<dbReference type="Gene3D" id="2.40.240.10">
    <property type="entry name" value="Ribosomal Protein L25, Chain P"/>
    <property type="match status" value="2"/>
</dbReference>
<dbReference type="Pfam" id="PF00749">
    <property type="entry name" value="tRNA-synt_1c"/>
    <property type="match status" value="1"/>
</dbReference>
<reference evidence="17 18" key="1">
    <citation type="journal article" date="2015" name="Genome Biol.">
        <title>Comparative genomics of Steinernema reveals deeply conserved gene regulatory networks.</title>
        <authorList>
            <person name="Dillman A.R."/>
            <person name="Macchietto M."/>
            <person name="Porter C.F."/>
            <person name="Rogers A."/>
            <person name="Williams B."/>
            <person name="Antoshechkin I."/>
            <person name="Lee M.M."/>
            <person name="Goodwin Z."/>
            <person name="Lu X."/>
            <person name="Lewis E.E."/>
            <person name="Goodrich-Blair H."/>
            <person name="Stock S.P."/>
            <person name="Adams B.J."/>
            <person name="Sternberg P.W."/>
            <person name="Mortazavi A."/>
        </authorList>
    </citation>
    <scope>NUCLEOTIDE SEQUENCE [LARGE SCALE GENOMIC DNA]</scope>
    <source>
        <strain evidence="17 18">ALL</strain>
    </source>
</reference>
<dbReference type="InterPro" id="IPR020056">
    <property type="entry name" value="Rbsml_bL25/Gln-tRNA_synth_N"/>
</dbReference>
<keyword evidence="5 10" id="KW-0067">ATP-binding</keyword>
<dbReference type="GO" id="GO:0005524">
    <property type="term" value="F:ATP binding"/>
    <property type="evidence" value="ECO:0007669"/>
    <property type="project" value="UniProtKB-KW"/>
</dbReference>
<evidence type="ECO:0000256" key="1">
    <source>
        <dbReference type="ARBA" id="ARBA00005594"/>
    </source>
</evidence>
<keyword evidence="18" id="KW-1185">Reference proteome</keyword>
<dbReference type="NCBIfam" id="TIGR00440">
    <property type="entry name" value="glnS"/>
    <property type="match status" value="1"/>
</dbReference>
<keyword evidence="3 10" id="KW-0436">Ligase</keyword>
<evidence type="ECO:0000313" key="18">
    <source>
        <dbReference type="Proteomes" id="UP000298663"/>
    </source>
</evidence>
<evidence type="ECO:0000256" key="2">
    <source>
        <dbReference type="ARBA" id="ARBA00012836"/>
    </source>
</evidence>
<dbReference type="EMBL" id="AZBU02000001">
    <property type="protein sequence ID" value="TMS39357.1"/>
    <property type="molecule type" value="Genomic_DNA"/>
</dbReference>
<keyword evidence="7 10" id="KW-0030">Aminoacyl-tRNA synthetase</keyword>
<feature type="domain" description="Glutamyl/glutaminyl-tRNA synthetase class Ib catalytic" evidence="12">
    <location>
        <begin position="269"/>
        <end position="568"/>
    </location>
</feature>
<feature type="compositionally biased region" description="Basic and acidic residues" evidence="11">
    <location>
        <begin position="195"/>
        <end position="218"/>
    </location>
</feature>
<evidence type="ECO:0000256" key="11">
    <source>
        <dbReference type="SAM" id="MobiDB-lite"/>
    </source>
</evidence>
<dbReference type="SUPFAM" id="SSF50715">
    <property type="entry name" value="Ribosomal protein L25-like"/>
    <property type="match status" value="1"/>
</dbReference>
<dbReference type="InterPro" id="IPR020058">
    <property type="entry name" value="Glu/Gln-tRNA-synth_Ib_cat-dom"/>
</dbReference>
<dbReference type="Gene3D" id="3.40.50.620">
    <property type="entry name" value="HUPs"/>
    <property type="match status" value="1"/>
</dbReference>
<feature type="domain" description="Glutamyl/glutaminyl-tRNA synthetase class Ib anti-codon binding" evidence="13">
    <location>
        <begin position="571"/>
        <end position="677"/>
    </location>
</feature>
<dbReference type="FunFam" id="1.10.10.2420:FF:000001">
    <property type="entry name" value="Glutamine--tRNA ligase cytoplasmic"/>
    <property type="match status" value="1"/>
</dbReference>
<dbReference type="InterPro" id="IPR004514">
    <property type="entry name" value="Gln-tRNA-synth"/>
</dbReference>
<dbReference type="CDD" id="cd00807">
    <property type="entry name" value="GlnRS_core"/>
    <property type="match status" value="1"/>
</dbReference>
<dbReference type="AlphaFoldDB" id="A0A4U8V575"/>
<dbReference type="Pfam" id="PF03950">
    <property type="entry name" value="tRNA-synt_1c_C"/>
    <property type="match status" value="1"/>
</dbReference>
<evidence type="ECO:0000259" key="15">
    <source>
        <dbReference type="Pfam" id="PF04558"/>
    </source>
</evidence>
<dbReference type="Pfam" id="PF20974">
    <property type="entry name" value="tRNA-synt_1c_C2"/>
    <property type="match status" value="1"/>
</dbReference>
<keyword evidence="4 10" id="KW-0547">Nucleotide-binding</keyword>
<dbReference type="FunFam" id="3.40.50.620:FF:000037">
    <property type="entry name" value="Glutamine--tRNA ligase cytoplasmic"/>
    <property type="match status" value="1"/>
</dbReference>
<dbReference type="EMBL" id="CM016762">
    <property type="protein sequence ID" value="TMS39357.1"/>
    <property type="molecule type" value="Genomic_DNA"/>
</dbReference>
<gene>
    <name evidence="17" type="ORF">L596_005895</name>
</gene>
<reference evidence="17 18" key="2">
    <citation type="journal article" date="2019" name="G3 (Bethesda)">
        <title>Hybrid Assembly of the Genome of the Entomopathogenic Nematode Steinernema carpocapsae Identifies the X-Chromosome.</title>
        <authorList>
            <person name="Serra L."/>
            <person name="Macchietto M."/>
            <person name="Macias-Munoz A."/>
            <person name="McGill C.J."/>
            <person name="Rodriguez I.M."/>
            <person name="Rodriguez B."/>
            <person name="Murad R."/>
            <person name="Mortazavi A."/>
        </authorList>
    </citation>
    <scope>NUCLEOTIDE SEQUENCE [LARGE SCALE GENOMIC DNA]</scope>
    <source>
        <strain evidence="17 18">ALL</strain>
    </source>
</reference>
<comment type="similarity">
    <text evidence="1 10">Belongs to the class-I aminoacyl-tRNA synthetase family.</text>
</comment>
<dbReference type="OrthoDB" id="10250478at2759"/>
<dbReference type="FunFam" id="2.40.240.10:FF:000008">
    <property type="entry name" value="probable glutamine--tRNA ligase"/>
    <property type="match status" value="1"/>
</dbReference>
<dbReference type="InterPro" id="IPR007639">
    <property type="entry name" value="Gln-tRNA-synth_Ib_RNA-bd_N"/>
</dbReference>
<dbReference type="GO" id="GO:0017101">
    <property type="term" value="C:aminoacyl-tRNA synthetase multienzyme complex"/>
    <property type="evidence" value="ECO:0007669"/>
    <property type="project" value="TreeGrafter"/>
</dbReference>
<evidence type="ECO:0000256" key="7">
    <source>
        <dbReference type="ARBA" id="ARBA00023146"/>
    </source>
</evidence>
<evidence type="ECO:0000256" key="5">
    <source>
        <dbReference type="ARBA" id="ARBA00022840"/>
    </source>
</evidence>
<dbReference type="Pfam" id="PF04557">
    <property type="entry name" value="tRNA_synt_1c_R2"/>
    <property type="match status" value="1"/>
</dbReference>
<dbReference type="InterPro" id="IPR014729">
    <property type="entry name" value="Rossmann-like_a/b/a_fold"/>
</dbReference>
<dbReference type="InterPro" id="IPR007638">
    <property type="entry name" value="Gln-tRNA-synth_Ib_RNA-bd_2"/>
</dbReference>
<dbReference type="InterPro" id="IPR042558">
    <property type="entry name" value="Gln-tRNA-synth_Ib_RNA-bd_N_1"/>
</dbReference>
<dbReference type="FunFam" id="3.90.800.10:FF:000001">
    <property type="entry name" value="Glutamine--tRNA ligase"/>
    <property type="match status" value="1"/>
</dbReference>
<evidence type="ECO:0000256" key="9">
    <source>
        <dbReference type="ARBA" id="ARBA00048270"/>
    </source>
</evidence>
<evidence type="ECO:0000313" key="17">
    <source>
        <dbReference type="EMBL" id="TMS39357.1"/>
    </source>
</evidence>
<feature type="region of interest" description="Disordered" evidence="11">
    <location>
        <begin position="183"/>
        <end position="219"/>
    </location>
</feature>
<evidence type="ECO:0000259" key="16">
    <source>
        <dbReference type="Pfam" id="PF20974"/>
    </source>
</evidence>
<dbReference type="Pfam" id="PF04558">
    <property type="entry name" value="tRNA_synt_1c_R1"/>
    <property type="match status" value="1"/>
</dbReference>
<organism evidence="17 18">
    <name type="scientific">Steinernema carpocapsae</name>
    <name type="common">Entomopathogenic nematode</name>
    <dbReference type="NCBI Taxonomy" id="34508"/>
    <lineage>
        <taxon>Eukaryota</taxon>
        <taxon>Metazoa</taxon>
        <taxon>Ecdysozoa</taxon>
        <taxon>Nematoda</taxon>
        <taxon>Chromadorea</taxon>
        <taxon>Rhabditida</taxon>
        <taxon>Tylenchina</taxon>
        <taxon>Panagrolaimomorpha</taxon>
        <taxon>Strongyloidoidea</taxon>
        <taxon>Steinernematidae</taxon>
        <taxon>Steinernema</taxon>
    </lineage>
</organism>
<dbReference type="EC" id="6.1.1.18" evidence="2"/>
<dbReference type="InterPro" id="IPR000924">
    <property type="entry name" value="Glu/Gln-tRNA-synth"/>
</dbReference>
<dbReference type="InterPro" id="IPR050132">
    <property type="entry name" value="Gln/Glu-tRNA_Ligase"/>
</dbReference>
<protein>
    <recommendedName>
        <fullName evidence="2">glutamine--tRNA ligase</fullName>
        <ecNumber evidence="2">6.1.1.18</ecNumber>
    </recommendedName>
    <alternativeName>
        <fullName evidence="8">Glutaminyl-tRNA synthetase</fullName>
    </alternativeName>
</protein>
<dbReference type="InterPro" id="IPR049437">
    <property type="entry name" value="tRNA-synt_1c_C2"/>
</dbReference>
<evidence type="ECO:0000259" key="14">
    <source>
        <dbReference type="Pfam" id="PF04557"/>
    </source>
</evidence>
<evidence type="ECO:0000256" key="4">
    <source>
        <dbReference type="ARBA" id="ARBA00022741"/>
    </source>
</evidence>
<evidence type="ECO:0000256" key="3">
    <source>
        <dbReference type="ARBA" id="ARBA00022598"/>
    </source>
</evidence>
<proteinExistence type="inferred from homology"/>
<evidence type="ECO:0000256" key="10">
    <source>
        <dbReference type="RuleBase" id="RU363037"/>
    </source>
</evidence>
<dbReference type="GO" id="GO:0006425">
    <property type="term" value="P:glutaminyl-tRNA aminoacylation"/>
    <property type="evidence" value="ECO:0007669"/>
    <property type="project" value="InterPro"/>
</dbReference>
<dbReference type="SUPFAM" id="SSF52374">
    <property type="entry name" value="Nucleotidylyl transferase"/>
    <property type="match status" value="1"/>
</dbReference>
<dbReference type="Proteomes" id="UP000298663">
    <property type="component" value="Chromosome X"/>
</dbReference>
<sequence>MAEALRSLHLSDQKIPETLKNVSLTEFLTELVAKATTFGGINKQQGTSLYTLGSKMMTLAKDKPVVKEYLNVVIRWIMNGDIVMEPQLSAAMDFARNNFLAAVDEDKLRQYCGAGVTVTSEEIEDTVKSVIAANRDALVAQRYSFNVGKLLMEIRKQLKWADGSKVKTEVDLRVLELLGPKTEEELNPQRKKKAPKDAQKAPAKETSKTAGAKAKEESPVVDGAPTIEELMRTRANFHKVGENYKTDGYPLTKNTEHLLKEHVKRVSGKVVTRFPPEPNGILHLGHAKAIGINFGFAKAHGGSCNLRFDDTNPEKEEEKFFLAIEEMVKWLGYKPARITYSSDNFDQLYAWAVELIKKDLAYVCHQTVEEMRGFNVKESPFRNRPIAESLQLFEDMKNGKFDEGAATLRLKTVLEEGKIDPVAYRIKYVAHHRTGNKWCIYPTYDYTHCLCDSIEDITHSMCTKEFQSRRSSYYWLCNALNIYCPVQWEYGRLNIEYTVVSKRKIQKLITTRIVRDWDDPRLFTLPALRRRGVPAEAINSFIAGLGLTGSQMVINPTALDAVVRDYLNVNAPRTMAVLEPLKVQIQNFASLNLPSKFAVRDFPAMPSVPAISTAEHEVAVSDVVFIEASDYRKDNTDKKFRRLTKEQPVALKYLGLVLSVVEEVLDKVGNVCELVVTAEKATDQNRPKAFIHWVSNPMKCEVRMYDRLFKHKNPEDAEVVPGGFLKDCDTDSLTVLRNVYVDKYLASSKVYDKFQFERTGFFSVDQDSTNGNLVFNRTVMLKEDAGK</sequence>
<feature type="domain" description="Glutaminyl-tRNA synthetase class Ib non-specific RNA-binding" evidence="15">
    <location>
        <begin position="3"/>
        <end position="163"/>
    </location>
</feature>
<dbReference type="InterPro" id="IPR001412">
    <property type="entry name" value="aa-tRNA-synth_I_CS"/>
</dbReference>
<feature type="domain" description="Glutaminyl-tRNA synthetase class Ib non-specific RNA-binding" evidence="14">
    <location>
        <begin position="166"/>
        <end position="260"/>
    </location>
</feature>
<accession>A0A4U8V575</accession>
<dbReference type="PANTHER" id="PTHR43097:SF4">
    <property type="entry name" value="GLUTAMINE--TRNA LIGASE"/>
    <property type="match status" value="1"/>
</dbReference>
<keyword evidence="6 10" id="KW-0648">Protein biosynthesis</keyword>
<name>A0A4U8V575_STECR</name>
<evidence type="ECO:0000259" key="12">
    <source>
        <dbReference type="Pfam" id="PF00749"/>
    </source>
</evidence>
<dbReference type="InterPro" id="IPR042559">
    <property type="entry name" value="Gln-tRNA-synth_Ib_RNA-bd_N_2"/>
</dbReference>
<dbReference type="FunFam" id="1.10.1160.10:FF:000001">
    <property type="entry name" value="Glutamine--tRNA ligase"/>
    <property type="match status" value="1"/>
</dbReference>
<dbReference type="GO" id="GO:0004819">
    <property type="term" value="F:glutamine-tRNA ligase activity"/>
    <property type="evidence" value="ECO:0007669"/>
    <property type="project" value="UniProtKB-EC"/>
</dbReference>
<comment type="caution">
    <text evidence="17">The sequence shown here is derived from an EMBL/GenBank/DDBJ whole genome shotgun (WGS) entry which is preliminary data.</text>
</comment>
<evidence type="ECO:0000256" key="6">
    <source>
        <dbReference type="ARBA" id="ARBA00022917"/>
    </source>
</evidence>
<dbReference type="PANTHER" id="PTHR43097">
    <property type="entry name" value="GLUTAMINE-TRNA LIGASE"/>
    <property type="match status" value="1"/>
</dbReference>
<dbReference type="InterPro" id="IPR020059">
    <property type="entry name" value="Glu/Gln-tRNA-synth_Ib_codon-bd"/>
</dbReference>
<comment type="catalytic activity">
    <reaction evidence="9">
        <text>tRNA(Gln) + L-glutamine + ATP = L-glutaminyl-tRNA(Gln) + AMP + diphosphate</text>
        <dbReference type="Rhea" id="RHEA:20121"/>
        <dbReference type="Rhea" id="RHEA-COMP:9662"/>
        <dbReference type="Rhea" id="RHEA-COMP:9681"/>
        <dbReference type="ChEBI" id="CHEBI:30616"/>
        <dbReference type="ChEBI" id="CHEBI:33019"/>
        <dbReference type="ChEBI" id="CHEBI:58359"/>
        <dbReference type="ChEBI" id="CHEBI:78442"/>
        <dbReference type="ChEBI" id="CHEBI:78521"/>
        <dbReference type="ChEBI" id="CHEBI:456215"/>
        <dbReference type="EC" id="6.1.1.18"/>
    </reaction>
</comment>
<feature type="domain" description="tRNA synthetases class I (E and Q) anti-codon binding" evidence="16">
    <location>
        <begin position="690"/>
        <end position="765"/>
    </location>
</feature>
<dbReference type="InterPro" id="IPR011035">
    <property type="entry name" value="Ribosomal_bL25/Gln-tRNA_synth"/>
</dbReference>
<dbReference type="STRING" id="34508.A0A4U8V575"/>
<dbReference type="Gene3D" id="1.10.8.1290">
    <property type="entry name" value="Glutaminyl-tRNA synthetase, non-specific RNA binding region part 1, domain 1"/>
    <property type="match status" value="1"/>
</dbReference>
<evidence type="ECO:0000256" key="8">
    <source>
        <dbReference type="ARBA" id="ARBA00030466"/>
    </source>
</evidence>